<dbReference type="PANTHER" id="PTHR43356">
    <property type="entry name" value="PHOSPHATE ACETYLTRANSFERASE"/>
    <property type="match status" value="1"/>
</dbReference>
<dbReference type="InterPro" id="IPR002505">
    <property type="entry name" value="PTA_PTB"/>
</dbReference>
<proteinExistence type="inferred from homology"/>
<dbReference type="RefSeq" id="WP_006928327.1">
    <property type="nucleotide sequence ID" value="NZ_CM001402.1"/>
</dbReference>
<accession>H1XR90</accession>
<evidence type="ECO:0000256" key="2">
    <source>
        <dbReference type="ARBA" id="ARBA00022679"/>
    </source>
</evidence>
<dbReference type="InterPro" id="IPR050500">
    <property type="entry name" value="Phos_Acetyltrans/Butyryltrans"/>
</dbReference>
<dbReference type="Gene3D" id="3.40.50.10950">
    <property type="match status" value="1"/>
</dbReference>
<dbReference type="Pfam" id="PF01515">
    <property type="entry name" value="PTA_PTB"/>
    <property type="match status" value="1"/>
</dbReference>
<reference evidence="6 7" key="1">
    <citation type="submission" date="2011-09" db="EMBL/GenBank/DDBJ databases">
        <title>The permanent draft genome of Caldithrix abyssi DSM 13497.</title>
        <authorList>
            <consortium name="US DOE Joint Genome Institute (JGI-PGF)"/>
            <person name="Lucas S."/>
            <person name="Han J."/>
            <person name="Lapidus A."/>
            <person name="Bruce D."/>
            <person name="Goodwin L."/>
            <person name="Pitluck S."/>
            <person name="Peters L."/>
            <person name="Kyrpides N."/>
            <person name="Mavromatis K."/>
            <person name="Ivanova N."/>
            <person name="Mikhailova N."/>
            <person name="Chertkov O."/>
            <person name="Detter J.C."/>
            <person name="Tapia R."/>
            <person name="Han C."/>
            <person name="Land M."/>
            <person name="Hauser L."/>
            <person name="Markowitz V."/>
            <person name="Cheng J.-F."/>
            <person name="Hugenholtz P."/>
            <person name="Woyke T."/>
            <person name="Wu D."/>
            <person name="Spring S."/>
            <person name="Brambilla E."/>
            <person name="Klenk H.-P."/>
            <person name="Eisen J.A."/>
        </authorList>
    </citation>
    <scope>NUCLEOTIDE SEQUENCE [LARGE SCALE GENOMIC DNA]</scope>
    <source>
        <strain evidence="6 7">DSM 13497</strain>
    </source>
</reference>
<dbReference type="SUPFAM" id="SSF53659">
    <property type="entry name" value="Isocitrate/Isopropylmalate dehydrogenase-like"/>
    <property type="match status" value="1"/>
</dbReference>
<dbReference type="Gene3D" id="3.40.50.10750">
    <property type="entry name" value="Isocitrate/Isopropylmalate dehydrogenase-like"/>
    <property type="match status" value="1"/>
</dbReference>
<dbReference type="KEGG" id="caby:Cabys_343"/>
<evidence type="ECO:0000313" key="6">
    <source>
        <dbReference type="EMBL" id="EHO41241.1"/>
    </source>
</evidence>
<keyword evidence="2 6" id="KW-0808">Transferase</keyword>
<dbReference type="InterPro" id="IPR012147">
    <property type="entry name" value="P_Ac_Bu_trans"/>
</dbReference>
<sequence>MLFERWMDKMWQKPPRIVFTDGMDARVLKIARRLADTGLARPMIIGNQFEIRAYAEEQKIRMNGVALRKALHHPAFDVYCRAYKKQYAPQQKISEIRALLQQPALFAGQMLLHGDADLCFLSRAQFNEFLPQFSRWFSDQSGILSSFALIWNEKLNRLLTFSDPLFYPRPTAEQLAEIAVTTARNFEKLSGERARVALLSFSTMGSASHPMAQVVQQAVELIRQKEPHLKVEGEMQFDAAFVPEIGRKKAPGNRLDGAANVYVFPSLNAANIGLKIVQALTPYRTVGPIVQGLSHALQVFDEQRCEESLFHQVIVASNLLNP</sequence>
<protein>
    <submittedName>
        <fullName evidence="6">Phosphate acetyl/butaryl transferase</fullName>
    </submittedName>
    <submittedName>
        <fullName evidence="5">Phosphotransacetylase</fullName>
    </submittedName>
</protein>
<evidence type="ECO:0000256" key="1">
    <source>
        <dbReference type="ARBA" id="ARBA00005656"/>
    </source>
</evidence>
<dbReference type="Proteomes" id="UP000183868">
    <property type="component" value="Chromosome"/>
</dbReference>
<dbReference type="EMBL" id="CM001402">
    <property type="protein sequence ID" value="EHO41241.1"/>
    <property type="molecule type" value="Genomic_DNA"/>
</dbReference>
<organism evidence="6 7">
    <name type="scientific">Caldithrix abyssi DSM 13497</name>
    <dbReference type="NCBI Taxonomy" id="880073"/>
    <lineage>
        <taxon>Bacteria</taxon>
        <taxon>Pseudomonadati</taxon>
        <taxon>Calditrichota</taxon>
        <taxon>Calditrichia</taxon>
        <taxon>Calditrichales</taxon>
        <taxon>Calditrichaceae</taxon>
        <taxon>Caldithrix</taxon>
    </lineage>
</organism>
<evidence type="ECO:0000313" key="7">
    <source>
        <dbReference type="Proteomes" id="UP000004671"/>
    </source>
</evidence>
<evidence type="ECO:0000313" key="5">
    <source>
        <dbReference type="EMBL" id="APF17094.1"/>
    </source>
</evidence>
<dbReference type="EMBL" id="CP018099">
    <property type="protein sequence ID" value="APF17094.1"/>
    <property type="molecule type" value="Genomic_DNA"/>
</dbReference>
<keyword evidence="7" id="KW-1185">Reference proteome</keyword>
<comment type="similarity">
    <text evidence="1">Belongs to the phosphate acetyltransferase and butyryltransferase family.</text>
</comment>
<dbReference type="GO" id="GO:0016746">
    <property type="term" value="F:acyltransferase activity"/>
    <property type="evidence" value="ECO:0007669"/>
    <property type="project" value="UniProtKB-KW"/>
</dbReference>
<dbReference type="InterPro" id="IPR042112">
    <property type="entry name" value="P_AcTrfase_dom2"/>
</dbReference>
<evidence type="ECO:0000259" key="4">
    <source>
        <dbReference type="Pfam" id="PF01515"/>
    </source>
</evidence>
<dbReference type="Proteomes" id="UP000004671">
    <property type="component" value="Chromosome"/>
</dbReference>
<dbReference type="eggNOG" id="COG0280">
    <property type="taxonomic scope" value="Bacteria"/>
</dbReference>
<evidence type="ECO:0000313" key="8">
    <source>
        <dbReference type="Proteomes" id="UP000183868"/>
    </source>
</evidence>
<name>H1XR90_CALAY</name>
<dbReference type="PIRSF" id="PIRSF000428">
    <property type="entry name" value="P_Ac_trans"/>
    <property type="match status" value="1"/>
</dbReference>
<dbReference type="STRING" id="880073.Cabys_343"/>
<dbReference type="HOGENOM" id="CLU_019723_0_1_0"/>
<dbReference type="OrthoDB" id="9805787at2"/>
<dbReference type="AlphaFoldDB" id="H1XR90"/>
<evidence type="ECO:0000256" key="3">
    <source>
        <dbReference type="ARBA" id="ARBA00023315"/>
    </source>
</evidence>
<dbReference type="PaxDb" id="880073-Calab_1621"/>
<gene>
    <name evidence="5" type="ORF">Cabys_343</name>
    <name evidence="6" type="ORF">Calab_1621</name>
</gene>
<dbReference type="InParanoid" id="H1XR90"/>
<dbReference type="PANTHER" id="PTHR43356:SF1">
    <property type="entry name" value="PHOSPHATE ACETYLTRANSFERASE EUTD"/>
    <property type="match status" value="1"/>
</dbReference>
<feature type="domain" description="Phosphate acetyl/butaryl transferase" evidence="4">
    <location>
        <begin position="2"/>
        <end position="300"/>
    </location>
</feature>
<reference evidence="5 8" key="2">
    <citation type="submission" date="2016-11" db="EMBL/GenBank/DDBJ databases">
        <title>Genomic analysis of Caldithrix abyssi and proposal of a novel bacterial phylum Caldithrichaeota.</title>
        <authorList>
            <person name="Kublanov I."/>
            <person name="Sigalova O."/>
            <person name="Gavrilov S."/>
            <person name="Lebedinsky A."/>
            <person name="Ivanova N."/>
            <person name="Daum C."/>
            <person name="Reddy T."/>
            <person name="Klenk H.P."/>
            <person name="Goker M."/>
            <person name="Reva O."/>
            <person name="Miroshnichenko M."/>
            <person name="Kyprides N."/>
            <person name="Woyke T."/>
            <person name="Gelfand M."/>
        </authorList>
    </citation>
    <scope>NUCLEOTIDE SEQUENCE [LARGE SCALE GENOMIC DNA]</scope>
    <source>
        <strain evidence="5 8">LF13</strain>
    </source>
</reference>
<keyword evidence="3" id="KW-0012">Acyltransferase</keyword>
<dbReference type="InterPro" id="IPR042113">
    <property type="entry name" value="P_AcTrfase_dom1"/>
</dbReference>